<sequence>MSRLKLRDDQWERIEHLLPGKASDCGVTAKDNRLFVEAVLWIARTGAPWRDLPESFGRWHTVYMRYNRWSRKGVWQRIFDTVADDPDLEQLMIDGSIVRVHQHGASKKNTQDVEAMGKSRGGLSTKIHAAVDALGNPVRLVLTPGQASEYGAAPALLEGFSPQAVLGDKGYDSTALRDMIQAAGAESVIPPKKNRLARIEVDWHCYQDRNLVERFFQKIKKFRRLSTRYERLARNYQSLLCLVSAAIWLA</sequence>
<keyword evidence="4" id="KW-1185">Reference proteome</keyword>
<dbReference type="Pfam" id="PF13340">
    <property type="entry name" value="DUF4096"/>
    <property type="match status" value="1"/>
</dbReference>
<evidence type="ECO:0000313" key="4">
    <source>
        <dbReference type="Proteomes" id="UP001301869"/>
    </source>
</evidence>
<evidence type="ECO:0000259" key="1">
    <source>
        <dbReference type="Pfam" id="PF01609"/>
    </source>
</evidence>
<evidence type="ECO:0000313" key="3">
    <source>
        <dbReference type="EMBL" id="WNK18974.1"/>
    </source>
</evidence>
<accession>A0ABY9YVS1</accession>
<dbReference type="InterPro" id="IPR002559">
    <property type="entry name" value="Transposase_11"/>
</dbReference>
<dbReference type="Proteomes" id="UP001301869">
    <property type="component" value="Chromosome"/>
</dbReference>
<dbReference type="InterPro" id="IPR052909">
    <property type="entry name" value="Transposase_6_like"/>
</dbReference>
<feature type="domain" description="Transposase IS4-like" evidence="1">
    <location>
        <begin position="89"/>
        <end position="245"/>
    </location>
</feature>
<organism evidence="3 4">
    <name type="scientific">Halomonas piscis</name>
    <dbReference type="NCBI Taxonomy" id="3031727"/>
    <lineage>
        <taxon>Bacteria</taxon>
        <taxon>Pseudomonadati</taxon>
        <taxon>Pseudomonadota</taxon>
        <taxon>Gammaproteobacteria</taxon>
        <taxon>Oceanospirillales</taxon>
        <taxon>Halomonadaceae</taxon>
        <taxon>Halomonas</taxon>
    </lineage>
</organism>
<dbReference type="Pfam" id="PF01609">
    <property type="entry name" value="DDE_Tnp_1"/>
    <property type="match status" value="1"/>
</dbReference>
<dbReference type="NCBIfam" id="NF033580">
    <property type="entry name" value="transpos_IS5_3"/>
    <property type="match status" value="1"/>
</dbReference>
<dbReference type="InterPro" id="IPR025161">
    <property type="entry name" value="IS402-like_dom"/>
</dbReference>
<dbReference type="PANTHER" id="PTHR46637:SF1">
    <property type="entry name" value="BLL5188 PROTEIN"/>
    <property type="match status" value="1"/>
</dbReference>
<feature type="domain" description="Insertion element IS402-like" evidence="2">
    <location>
        <begin position="6"/>
        <end position="79"/>
    </location>
</feature>
<evidence type="ECO:0000259" key="2">
    <source>
        <dbReference type="Pfam" id="PF13340"/>
    </source>
</evidence>
<name>A0ABY9YVS1_9GAMM</name>
<dbReference type="EMBL" id="CP119391">
    <property type="protein sequence ID" value="WNK18974.1"/>
    <property type="molecule type" value="Genomic_DNA"/>
</dbReference>
<protein>
    <submittedName>
        <fullName evidence="3">IS5 family transposase</fullName>
    </submittedName>
</protein>
<reference evidence="3 4" key="1">
    <citation type="submission" date="2023-03" db="EMBL/GenBank/DDBJ databases">
        <title>Halomonas sp. nov., isolated from Korean tranditional fermented seafood 'Jeotgal'.</title>
        <authorList>
            <person name="Kim B."/>
            <person name="Shin N.-R."/>
        </authorList>
    </citation>
    <scope>NUCLEOTIDE SEQUENCE [LARGE SCALE GENOMIC DNA]</scope>
    <source>
        <strain evidence="3 4">SG2L-4</strain>
    </source>
</reference>
<gene>
    <name evidence="3" type="ORF">P1P91_08750</name>
</gene>
<dbReference type="PANTHER" id="PTHR46637">
    <property type="entry name" value="TIS1421-TRANSPOSASE PROTEIN A"/>
    <property type="match status" value="1"/>
</dbReference>
<proteinExistence type="predicted"/>